<reference evidence="8" key="1">
    <citation type="submission" date="2022-11" db="EMBL/GenBank/DDBJ databases">
        <title>Centuries of genome instability and evolution in soft-shell clam transmissible cancer (bioRxiv).</title>
        <authorList>
            <person name="Hart S.F.M."/>
            <person name="Yonemitsu M.A."/>
            <person name="Giersch R.M."/>
            <person name="Beal B.F."/>
            <person name="Arriagada G."/>
            <person name="Davis B.W."/>
            <person name="Ostrander E.A."/>
            <person name="Goff S.P."/>
            <person name="Metzger M.J."/>
        </authorList>
    </citation>
    <scope>NUCLEOTIDE SEQUENCE</scope>
    <source>
        <strain evidence="8">MELC-2E11</strain>
        <tissue evidence="8">Siphon/mantle</tissue>
    </source>
</reference>
<dbReference type="PANTHER" id="PTHR43489:SF6">
    <property type="entry name" value="HYDROXYPYRUVATE ISOMERASE-RELATED"/>
    <property type="match status" value="1"/>
</dbReference>
<organism evidence="8 9">
    <name type="scientific">Mya arenaria</name>
    <name type="common">Soft-shell clam</name>
    <dbReference type="NCBI Taxonomy" id="6604"/>
    <lineage>
        <taxon>Eukaryota</taxon>
        <taxon>Metazoa</taxon>
        <taxon>Spiralia</taxon>
        <taxon>Lophotrochozoa</taxon>
        <taxon>Mollusca</taxon>
        <taxon>Bivalvia</taxon>
        <taxon>Autobranchia</taxon>
        <taxon>Heteroconchia</taxon>
        <taxon>Euheterodonta</taxon>
        <taxon>Imparidentia</taxon>
        <taxon>Neoheterodontei</taxon>
        <taxon>Myida</taxon>
        <taxon>Myoidea</taxon>
        <taxon>Myidae</taxon>
        <taxon>Mya</taxon>
    </lineage>
</organism>
<comment type="similarity">
    <text evidence="3">Belongs to the hyi family.</text>
</comment>
<protein>
    <recommendedName>
        <fullName evidence="5">Putative hydroxypyruvate isomerase</fullName>
        <ecNumber evidence="4">5.3.1.22</ecNumber>
    </recommendedName>
</protein>
<evidence type="ECO:0000256" key="1">
    <source>
        <dbReference type="ARBA" id="ARBA00000476"/>
    </source>
</evidence>
<evidence type="ECO:0000259" key="7">
    <source>
        <dbReference type="Pfam" id="PF01261"/>
    </source>
</evidence>
<sequence>MPLKFAANISMLFQEIPSMVGRFKAAKDAGFKYVECTFPYAEGSEELGEACKEAGLQHVLINNWPGKMEKGELGMAALPDRVQDFRMQLEMAIEYANCLNCKRMHIMAGRTSRYKHEEMEETYLDNLRFAAERLQKEGIMCLIEPLNSRITAPNYFLSNFHTGVEYIKKVNHPNLKLQFVSHIQIAQVPDRGEPDLNGEVNYKYIFQLLEDIGYEGYIGCEYKPRATTQEGLKWIEELGIKL</sequence>
<dbReference type="InterPro" id="IPR026040">
    <property type="entry name" value="HyI-like"/>
</dbReference>
<dbReference type="PANTHER" id="PTHR43489">
    <property type="entry name" value="ISOMERASE"/>
    <property type="match status" value="1"/>
</dbReference>
<name>A0ABY7FW83_MYAAR</name>
<dbReference type="EMBL" id="CP111024">
    <property type="protein sequence ID" value="WAR23441.1"/>
    <property type="molecule type" value="Genomic_DNA"/>
</dbReference>
<evidence type="ECO:0000256" key="2">
    <source>
        <dbReference type="ARBA" id="ARBA00002968"/>
    </source>
</evidence>
<accession>A0ABY7FW83</accession>
<dbReference type="InterPro" id="IPR050417">
    <property type="entry name" value="Sugar_Epim/Isomerase"/>
</dbReference>
<comment type="catalytic activity">
    <reaction evidence="1">
        <text>3-hydroxypyruvate = 2-hydroxy-3-oxopropanoate</text>
        <dbReference type="Rhea" id="RHEA:11952"/>
        <dbReference type="ChEBI" id="CHEBI:17180"/>
        <dbReference type="ChEBI" id="CHEBI:57978"/>
        <dbReference type="EC" id="5.3.1.22"/>
    </reaction>
</comment>
<evidence type="ECO:0000256" key="3">
    <source>
        <dbReference type="ARBA" id="ARBA00005962"/>
    </source>
</evidence>
<dbReference type="SUPFAM" id="SSF51658">
    <property type="entry name" value="Xylose isomerase-like"/>
    <property type="match status" value="1"/>
</dbReference>
<dbReference type="PIRSF" id="PIRSF006241">
    <property type="entry name" value="HyI"/>
    <property type="match status" value="1"/>
</dbReference>
<dbReference type="Gene3D" id="3.20.20.150">
    <property type="entry name" value="Divalent-metal-dependent TIM barrel enzymes"/>
    <property type="match status" value="1"/>
</dbReference>
<gene>
    <name evidence="8" type="ORF">MAR_037110</name>
</gene>
<feature type="domain" description="Xylose isomerase-like TIM barrel" evidence="7">
    <location>
        <begin position="180"/>
        <end position="237"/>
    </location>
</feature>
<keyword evidence="6" id="KW-0413">Isomerase</keyword>
<dbReference type="Pfam" id="PF01261">
    <property type="entry name" value="AP_endonuc_2"/>
    <property type="match status" value="2"/>
</dbReference>
<dbReference type="InterPro" id="IPR013022">
    <property type="entry name" value="Xyl_isomerase-like_TIM-brl"/>
</dbReference>
<evidence type="ECO:0000256" key="6">
    <source>
        <dbReference type="ARBA" id="ARBA00023235"/>
    </source>
</evidence>
<evidence type="ECO:0000313" key="8">
    <source>
        <dbReference type="EMBL" id="WAR23441.1"/>
    </source>
</evidence>
<dbReference type="EC" id="5.3.1.22" evidence="4"/>
<evidence type="ECO:0000256" key="4">
    <source>
        <dbReference type="ARBA" id="ARBA00012570"/>
    </source>
</evidence>
<comment type="function">
    <text evidence="2">Catalyzes the reversible isomerization between hydroxypyruvate and 2-hydroxy-3-oxopropanoate (also termed tartronate semialdehyde).</text>
</comment>
<dbReference type="Proteomes" id="UP001164746">
    <property type="component" value="Chromosome 13"/>
</dbReference>
<proteinExistence type="inferred from homology"/>
<dbReference type="InterPro" id="IPR036237">
    <property type="entry name" value="Xyl_isomerase-like_sf"/>
</dbReference>
<keyword evidence="9" id="KW-1185">Reference proteome</keyword>
<feature type="domain" description="Xylose isomerase-like TIM barrel" evidence="7">
    <location>
        <begin position="23"/>
        <end position="179"/>
    </location>
</feature>
<evidence type="ECO:0000256" key="5">
    <source>
        <dbReference type="ARBA" id="ARBA00017985"/>
    </source>
</evidence>
<evidence type="ECO:0000313" key="9">
    <source>
        <dbReference type="Proteomes" id="UP001164746"/>
    </source>
</evidence>